<dbReference type="SUPFAM" id="SSF159275">
    <property type="entry name" value="PA1994-like"/>
    <property type="match status" value="1"/>
</dbReference>
<dbReference type="Pfam" id="PF06475">
    <property type="entry name" value="Glycolipid_bind"/>
    <property type="match status" value="1"/>
</dbReference>
<evidence type="ECO:0000313" key="2">
    <source>
        <dbReference type="Proteomes" id="UP000282515"/>
    </source>
</evidence>
<name>A0A3L8PN97_9ACTN</name>
<evidence type="ECO:0000313" key="1">
    <source>
        <dbReference type="EMBL" id="RLV55522.1"/>
    </source>
</evidence>
<comment type="caution">
    <text evidence="1">The sequence shown here is derived from an EMBL/GenBank/DDBJ whole genome shotgun (WGS) entry which is preliminary data.</text>
</comment>
<organism evidence="1 2">
    <name type="scientific">Aeromicrobium phragmitis</name>
    <dbReference type="NCBI Taxonomy" id="2478914"/>
    <lineage>
        <taxon>Bacteria</taxon>
        <taxon>Bacillati</taxon>
        <taxon>Actinomycetota</taxon>
        <taxon>Actinomycetes</taxon>
        <taxon>Propionibacteriales</taxon>
        <taxon>Nocardioidaceae</taxon>
        <taxon>Aeromicrobium</taxon>
    </lineage>
</organism>
<dbReference type="InterPro" id="IPR009467">
    <property type="entry name" value="Glycolipid-bd_prot_put"/>
</dbReference>
<accession>A0A3L8PN97</accession>
<sequence>MRRRDVAWSGVDADSHEICRLEVSDSGVVASGSISGPSVSCTYSVTTTPDWQFRSLTLNSHERELQVDFDGVRWCVNHEERSDLADATEVDLSVSPFSNTLPIRRLALAPGDRADILTAYVTVPDLVVTTDPQRYTRLSEDEYLYESRDSDFSRTISVDADGLVVTYPGLFQQEATSI</sequence>
<reference evidence="1 2" key="1">
    <citation type="submission" date="2018-10" db="EMBL/GenBank/DDBJ databases">
        <title>Aeromicrobium sp. 9W16Y-2 whole genome shotgun sequence.</title>
        <authorList>
            <person name="Li F."/>
        </authorList>
    </citation>
    <scope>NUCLEOTIDE SEQUENCE [LARGE SCALE GENOMIC DNA]</scope>
    <source>
        <strain evidence="1 2">9W16Y-2</strain>
    </source>
</reference>
<dbReference type="Proteomes" id="UP000282515">
    <property type="component" value="Unassembled WGS sequence"/>
</dbReference>
<dbReference type="AlphaFoldDB" id="A0A3L8PN97"/>
<dbReference type="EMBL" id="RDBF01000007">
    <property type="protein sequence ID" value="RLV55522.1"/>
    <property type="molecule type" value="Genomic_DNA"/>
</dbReference>
<protein>
    <recommendedName>
        <fullName evidence="3">Glycolipid-binding domain-containing protein</fullName>
    </recommendedName>
</protein>
<evidence type="ECO:0008006" key="3">
    <source>
        <dbReference type="Google" id="ProtNLM"/>
    </source>
</evidence>
<proteinExistence type="predicted"/>
<dbReference type="OrthoDB" id="7347529at2"/>
<dbReference type="RefSeq" id="WP_121794524.1">
    <property type="nucleotide sequence ID" value="NZ_RDBF01000007.1"/>
</dbReference>
<gene>
    <name evidence="1" type="ORF">D9V41_10545</name>
</gene>
<keyword evidence="2" id="KW-1185">Reference proteome</keyword>